<dbReference type="Gene3D" id="2.60.120.10">
    <property type="entry name" value="Jelly Rolls"/>
    <property type="match status" value="1"/>
</dbReference>
<reference evidence="1 2" key="1">
    <citation type="submission" date="2017-03" db="EMBL/GenBank/DDBJ databases">
        <title>New species Polynucleobacter sp. MWH-EgelM1-30-B4.</title>
        <authorList>
            <person name="Hahn M.W."/>
        </authorList>
    </citation>
    <scope>NUCLEOTIDE SEQUENCE [LARGE SCALE GENOMIC DNA]</scope>
    <source>
        <strain evidence="1 2">MWH-EgelM1-30-B4</strain>
    </source>
</reference>
<protein>
    <submittedName>
        <fullName evidence="1">Cupin</fullName>
    </submittedName>
</protein>
<accession>A0A210RWZ2</accession>
<dbReference type="SUPFAM" id="SSF51182">
    <property type="entry name" value="RmlC-like cupins"/>
    <property type="match status" value="1"/>
</dbReference>
<dbReference type="AlphaFoldDB" id="A0A210RWZ2"/>
<dbReference type="OrthoDB" id="8756764at2"/>
<proteinExistence type="predicted"/>
<evidence type="ECO:0000313" key="2">
    <source>
        <dbReference type="Proteomes" id="UP000196880"/>
    </source>
</evidence>
<sequence length="89" mass="9925">MNRAEFIQILQQEGYPDPVEVKQIPNGSLGEHTHPFAVKALVIDGSIEIAIQGNRKTYSVGDVFELEFEEPHSESYGPTGVTYLASRNY</sequence>
<dbReference type="InterPro" id="IPR014710">
    <property type="entry name" value="RmlC-like_jellyroll"/>
</dbReference>
<dbReference type="RefSeq" id="WP_087909718.1">
    <property type="nucleotide sequence ID" value="NZ_NAIA01000003.1"/>
</dbReference>
<dbReference type="InterPro" id="IPR011051">
    <property type="entry name" value="RmlC_Cupin_sf"/>
</dbReference>
<dbReference type="EMBL" id="NAIA01000003">
    <property type="protein sequence ID" value="OWF65474.1"/>
    <property type="molecule type" value="Genomic_DNA"/>
</dbReference>
<name>A0A210RWZ2_9BURK</name>
<evidence type="ECO:0000313" key="1">
    <source>
        <dbReference type="EMBL" id="OWF65474.1"/>
    </source>
</evidence>
<comment type="caution">
    <text evidence="1">The sequence shown here is derived from an EMBL/GenBank/DDBJ whole genome shotgun (WGS) entry which is preliminary data.</text>
</comment>
<organism evidence="1 2">
    <name type="scientific">Polynucleobacter hirudinilacicola</name>
    <dbReference type="NCBI Taxonomy" id="1743166"/>
    <lineage>
        <taxon>Bacteria</taxon>
        <taxon>Pseudomonadati</taxon>
        <taxon>Pseudomonadota</taxon>
        <taxon>Betaproteobacteria</taxon>
        <taxon>Burkholderiales</taxon>
        <taxon>Burkholderiaceae</taxon>
        <taxon>Polynucleobacter</taxon>
    </lineage>
</organism>
<gene>
    <name evidence="1" type="ORF">B6A14_06670</name>
</gene>
<dbReference type="Proteomes" id="UP000196880">
    <property type="component" value="Unassembled WGS sequence"/>
</dbReference>
<keyword evidence="2" id="KW-1185">Reference proteome</keyword>